<dbReference type="Pfam" id="PF00483">
    <property type="entry name" value="NTP_transferase"/>
    <property type="match status" value="1"/>
</dbReference>
<dbReference type="Proteomes" id="UP000770785">
    <property type="component" value="Unassembled WGS sequence"/>
</dbReference>
<keyword evidence="3" id="KW-1185">Reference proteome</keyword>
<dbReference type="InterPro" id="IPR005835">
    <property type="entry name" value="NTP_transferase_dom"/>
</dbReference>
<comment type="caution">
    <text evidence="2">The sequence shown here is derived from an EMBL/GenBank/DDBJ whole genome shotgun (WGS) entry which is preliminary data.</text>
</comment>
<feature type="domain" description="Nucleotidyl transferase" evidence="1">
    <location>
        <begin position="10"/>
        <end position="233"/>
    </location>
</feature>
<dbReference type="Gene3D" id="3.90.550.10">
    <property type="entry name" value="Spore Coat Polysaccharide Biosynthesis Protein SpsA, Chain A"/>
    <property type="match status" value="1"/>
</dbReference>
<proteinExistence type="predicted"/>
<evidence type="ECO:0000259" key="1">
    <source>
        <dbReference type="Pfam" id="PF00483"/>
    </source>
</evidence>
<dbReference type="RefSeq" id="WP_168038147.1">
    <property type="nucleotide sequence ID" value="NZ_JAATJH010000004.1"/>
</dbReference>
<evidence type="ECO:0000313" key="3">
    <source>
        <dbReference type="Proteomes" id="UP000770785"/>
    </source>
</evidence>
<dbReference type="SUPFAM" id="SSF53448">
    <property type="entry name" value="Nucleotide-diphospho-sugar transferases"/>
    <property type="match status" value="1"/>
</dbReference>
<accession>A0ABX0XEA8</accession>
<dbReference type="EMBL" id="JAATJH010000004">
    <property type="protein sequence ID" value="NJC27244.1"/>
    <property type="molecule type" value="Genomic_DNA"/>
</dbReference>
<dbReference type="InterPro" id="IPR029044">
    <property type="entry name" value="Nucleotide-diphossugar_trans"/>
</dbReference>
<sequence length="307" mass="34271">MDKAKKPALVILAAGMGSRYGGLKQIDGVGPSEEGIIEYSVYDAIRAGFGKVVFVIRKDIEAPFREKFDGKFGDKIKVEYAFQGMDSFVPNDVDHTKREKPWGTTHAMLVAKTVIDANEPFAVINADDYYGVKGFQKMASFLVAEATPTLFSMCGYVLHRTLSDHGTVNRGVAVVAEDYLLKDVNERLKISRGKDKKVTYLGEDGHRYELADKDVVSMNFWGFHPSIFDTIEQGFAEFARENTGNPRAEYLIPELIDGMIKDGSAKVKVLVTDDKWYGVTYQEDKPKVQEAFAMLVAENTYPTPLFS</sequence>
<protein>
    <submittedName>
        <fullName evidence="2">dTDP-glucose pyrophosphorylase</fullName>
    </submittedName>
</protein>
<evidence type="ECO:0000313" key="2">
    <source>
        <dbReference type="EMBL" id="NJC27244.1"/>
    </source>
</evidence>
<gene>
    <name evidence="2" type="ORF">GGR27_002757</name>
</gene>
<name>A0ABX0XEA8_9BACT</name>
<organism evidence="2 3">
    <name type="scientific">Neolewinella antarctica</name>
    <dbReference type="NCBI Taxonomy" id="442734"/>
    <lineage>
        <taxon>Bacteria</taxon>
        <taxon>Pseudomonadati</taxon>
        <taxon>Bacteroidota</taxon>
        <taxon>Saprospiria</taxon>
        <taxon>Saprospirales</taxon>
        <taxon>Lewinellaceae</taxon>
        <taxon>Neolewinella</taxon>
    </lineage>
</organism>
<reference evidence="2 3" key="1">
    <citation type="submission" date="2020-03" db="EMBL/GenBank/DDBJ databases">
        <title>Genomic Encyclopedia of Type Strains, Phase IV (KMG-IV): sequencing the most valuable type-strain genomes for metagenomic binning, comparative biology and taxonomic classification.</title>
        <authorList>
            <person name="Goeker M."/>
        </authorList>
    </citation>
    <scope>NUCLEOTIDE SEQUENCE [LARGE SCALE GENOMIC DNA]</scope>
    <source>
        <strain evidence="2 3">DSM 105096</strain>
    </source>
</reference>